<sequence length="402" mass="45013">MAARNEQFVDWEIMHIPGNTLLSLEDSTVNVVAAKIEPKLANTIIRQLNQICPLEDLRHVKRVKKESSEGKVKLSIILYVSSENGSSIEAAPSGVRQLIDNYNLSLFAAKVSRCQATSKGEWEEQCKLWPTSFHPPANPEGVSGLDEEEIKSIYSSMKSVIQLVQSNIQHKVVNAVIIVDPSNGQIISKARDEIPLLRSSEENDSSNSNNEETKSKWSENKGVACVNPWGWLEQSCHDHGVMPCESGFTWHPLKHAAIVAIENAAARDRQLFPNPSPCGNNCYSEFYSVDGPAKRLKTENEAHSTKKDSESVGDLAWEATRPYLCTGFDIYLAWEPCPMCAMALVHQRIKRIFYAFPNPRVGALGSVHRLHGQRSLNHHYSVFRILIPDEALNKIFLENLNQ</sequence>
<dbReference type="OrthoDB" id="3180714at2759"/>
<dbReference type="InterPro" id="IPR002125">
    <property type="entry name" value="CMP_dCMP_dom"/>
</dbReference>
<proteinExistence type="inferred from homology"/>
<protein>
    <submittedName>
        <fullName evidence="5">Putative inactive tRNA-specific adenosine deaminase-like protein 3</fullName>
    </submittedName>
</protein>
<keyword evidence="1" id="KW-0819">tRNA processing</keyword>
<evidence type="ECO:0000313" key="6">
    <source>
        <dbReference type="Proteomes" id="UP000623129"/>
    </source>
</evidence>
<keyword evidence="6" id="KW-1185">Reference proteome</keyword>
<dbReference type="EMBL" id="SWLB01000019">
    <property type="protein sequence ID" value="KAF3325822.1"/>
    <property type="molecule type" value="Genomic_DNA"/>
</dbReference>
<dbReference type="InterPro" id="IPR016193">
    <property type="entry name" value="Cytidine_deaminase-like"/>
</dbReference>
<dbReference type="GO" id="GO:0005634">
    <property type="term" value="C:nucleus"/>
    <property type="evidence" value="ECO:0007669"/>
    <property type="project" value="TreeGrafter"/>
</dbReference>
<dbReference type="Gene3D" id="3.40.140.10">
    <property type="entry name" value="Cytidine Deaminase, domain 2"/>
    <property type="match status" value="1"/>
</dbReference>
<dbReference type="PANTHER" id="PTHR11079:SF156">
    <property type="entry name" value="INACTIVE TRNA-SPECIFIC ADENOSINE DEAMINASE-LIKE PROTEIN 3-RELATED"/>
    <property type="match status" value="1"/>
</dbReference>
<dbReference type="GO" id="GO:0002100">
    <property type="term" value="P:tRNA wobble adenosine to inosine editing"/>
    <property type="evidence" value="ECO:0007669"/>
    <property type="project" value="InterPro"/>
</dbReference>
<dbReference type="SUPFAM" id="SSF53927">
    <property type="entry name" value="Cytidine deaminase-like"/>
    <property type="match status" value="1"/>
</dbReference>
<organism evidence="5 6">
    <name type="scientific">Carex littledalei</name>
    <dbReference type="NCBI Taxonomy" id="544730"/>
    <lineage>
        <taxon>Eukaryota</taxon>
        <taxon>Viridiplantae</taxon>
        <taxon>Streptophyta</taxon>
        <taxon>Embryophyta</taxon>
        <taxon>Tracheophyta</taxon>
        <taxon>Spermatophyta</taxon>
        <taxon>Magnoliopsida</taxon>
        <taxon>Liliopsida</taxon>
        <taxon>Poales</taxon>
        <taxon>Cyperaceae</taxon>
        <taxon>Cyperoideae</taxon>
        <taxon>Cariceae</taxon>
        <taxon>Carex</taxon>
        <taxon>Carex subgen. Euthyceras</taxon>
    </lineage>
</organism>
<feature type="domain" description="CMP/dCMP-type deaminase" evidence="4">
    <location>
        <begin position="248"/>
        <end position="367"/>
    </location>
</feature>
<dbReference type="GO" id="GO:0046872">
    <property type="term" value="F:metal ion binding"/>
    <property type="evidence" value="ECO:0007669"/>
    <property type="project" value="UniProtKB-KW"/>
</dbReference>
<accession>A0A833QPQ7</accession>
<dbReference type="PANTHER" id="PTHR11079">
    <property type="entry name" value="CYTOSINE DEAMINASE FAMILY MEMBER"/>
    <property type="match status" value="1"/>
</dbReference>
<name>A0A833QPQ7_9POAL</name>
<dbReference type="PROSITE" id="PS51747">
    <property type="entry name" value="CYT_DCMP_DEAMINASES_2"/>
    <property type="match status" value="1"/>
</dbReference>
<reference evidence="5" key="1">
    <citation type="submission" date="2020-01" db="EMBL/GenBank/DDBJ databases">
        <title>Genome sequence of Kobresia littledalei, the first chromosome-level genome in the family Cyperaceae.</title>
        <authorList>
            <person name="Qu G."/>
        </authorList>
    </citation>
    <scope>NUCLEOTIDE SEQUENCE</scope>
    <source>
        <strain evidence="5">C.B.Clarke</strain>
        <tissue evidence="5">Leaf</tissue>
    </source>
</reference>
<dbReference type="GO" id="GO:0005737">
    <property type="term" value="C:cytoplasm"/>
    <property type="evidence" value="ECO:0007669"/>
    <property type="project" value="TreeGrafter"/>
</dbReference>
<evidence type="ECO:0000259" key="4">
    <source>
        <dbReference type="PROSITE" id="PS51747"/>
    </source>
</evidence>
<comment type="similarity">
    <text evidence="2">Belongs to the cytidine and deoxycytidylate deaminase family. ADAT3 subfamily.</text>
</comment>
<dbReference type="Proteomes" id="UP000623129">
    <property type="component" value="Unassembled WGS sequence"/>
</dbReference>
<dbReference type="CDD" id="cd01285">
    <property type="entry name" value="nucleoside_deaminase"/>
    <property type="match status" value="1"/>
</dbReference>
<dbReference type="GO" id="GO:0052717">
    <property type="term" value="F:tRNA-specific adenosine-34 deaminase activity"/>
    <property type="evidence" value="ECO:0007669"/>
    <property type="project" value="UniProtKB-EC"/>
</dbReference>
<dbReference type="AlphaFoldDB" id="A0A833QPQ7"/>
<comment type="caution">
    <text evidence="5">The sequence shown here is derived from an EMBL/GenBank/DDBJ whole genome shotgun (WGS) entry which is preliminary data.</text>
</comment>
<evidence type="ECO:0000256" key="3">
    <source>
        <dbReference type="SAM" id="MobiDB-lite"/>
    </source>
</evidence>
<feature type="region of interest" description="Disordered" evidence="3">
    <location>
        <begin position="198"/>
        <end position="217"/>
    </location>
</feature>
<evidence type="ECO:0000256" key="1">
    <source>
        <dbReference type="ARBA" id="ARBA00022694"/>
    </source>
</evidence>
<gene>
    <name evidence="5" type="ORF">FCM35_KLT08902</name>
</gene>
<evidence type="ECO:0000313" key="5">
    <source>
        <dbReference type="EMBL" id="KAF3325822.1"/>
    </source>
</evidence>
<evidence type="ECO:0000256" key="2">
    <source>
        <dbReference type="ARBA" id="ARBA00038160"/>
    </source>
</evidence>